<keyword evidence="3" id="KW-0963">Cytoplasm</keyword>
<evidence type="ECO:0000256" key="4">
    <source>
        <dbReference type="RuleBase" id="RU361125"/>
    </source>
</evidence>
<organism evidence="7 8">
    <name type="scientific">Globodera rostochiensis</name>
    <name type="common">Golden nematode worm</name>
    <name type="synonym">Heterodera rostochiensis</name>
    <dbReference type="NCBI Taxonomy" id="31243"/>
    <lineage>
        <taxon>Eukaryota</taxon>
        <taxon>Metazoa</taxon>
        <taxon>Ecdysozoa</taxon>
        <taxon>Nematoda</taxon>
        <taxon>Chromadorea</taxon>
        <taxon>Rhabditida</taxon>
        <taxon>Tylenchina</taxon>
        <taxon>Tylenchomorpha</taxon>
        <taxon>Tylenchoidea</taxon>
        <taxon>Heteroderidae</taxon>
        <taxon>Heteroderinae</taxon>
        <taxon>Globodera</taxon>
    </lineage>
</organism>
<feature type="region of interest" description="Disordered" evidence="5">
    <location>
        <begin position="1"/>
        <end position="49"/>
    </location>
</feature>
<sequence length="578" mass="64481">MYFPYKKQRTVSPTRVRSVGRAETARRLFGERRTKQQQQQHQSTRTSSRKCRKVISKMRLNDSGDRWVSHNLQRQKELLEKQRQRKLQANLSCTISTTNNQWNFSVDGAAAQRPPAPSVVAGGGANATFGEGILTSASSQQSLPQNDRADQSRGSSSLYSFLTSSSPSLAAPLQKAVSSTLSNNPFGSKIGTSAALSGMSEPQIITVKGITPPQSRKQSVSCGDGPTQKLSHENMPLKKPILNVERLEPGSSAFCSEGEDDEKGFQGLSIQNDDNVAQLSPSSTTVLASKRPSWNVDGEDDDGGSIPTEILNEEPTETIDINDNLEQFVMEPTRKNFTLKCRITRDKHGVDKGIYPNYYLHLEKNDGRRTFLLAARKRKKSFIAKVRSNAMGTMFTIFDNGESPKKSSAIGDSVRRELAAVIYGTNILGLKGPRRMTIIIPGIYVDQKNNYIRPLAVRPISEKDSILERYKTNRLDEMVVLINKQPVWNEDSQSYILNFHGRVTEASVKNFQIVHSMHAQSYDGRQQNARSIEPNEYVIMQFGRIDDESFTMDVRYPLSPVQAFGIAMTSFHSKLACE</sequence>
<feature type="region of interest" description="Disordered" evidence="5">
    <location>
        <begin position="138"/>
        <end position="158"/>
    </location>
</feature>
<dbReference type="PANTHER" id="PTHR16517:SF7">
    <property type="entry name" value="PROTEIN KING TUBBY"/>
    <property type="match status" value="1"/>
</dbReference>
<feature type="compositionally biased region" description="Low complexity" evidence="5">
    <location>
        <begin position="36"/>
        <end position="46"/>
    </location>
</feature>
<feature type="region of interest" description="Disordered" evidence="5">
    <location>
        <begin position="288"/>
        <end position="309"/>
    </location>
</feature>
<evidence type="ECO:0000256" key="1">
    <source>
        <dbReference type="ARBA" id="ARBA00004496"/>
    </source>
</evidence>
<evidence type="ECO:0000313" key="7">
    <source>
        <dbReference type="Proteomes" id="UP000887572"/>
    </source>
</evidence>
<dbReference type="GO" id="GO:0005737">
    <property type="term" value="C:cytoplasm"/>
    <property type="evidence" value="ECO:0007669"/>
    <property type="project" value="UniProtKB-SubCell"/>
</dbReference>
<dbReference type="GO" id="GO:0061512">
    <property type="term" value="P:protein localization to cilium"/>
    <property type="evidence" value="ECO:0007669"/>
    <property type="project" value="TreeGrafter"/>
</dbReference>
<feature type="compositionally biased region" description="Basic and acidic residues" evidence="5">
    <location>
        <begin position="23"/>
        <end position="34"/>
    </location>
</feature>
<dbReference type="Pfam" id="PF01167">
    <property type="entry name" value="Tub"/>
    <property type="match status" value="1"/>
</dbReference>
<evidence type="ECO:0000256" key="5">
    <source>
        <dbReference type="SAM" id="MobiDB-lite"/>
    </source>
</evidence>
<keyword evidence="7" id="KW-1185">Reference proteome</keyword>
<dbReference type="PROSITE" id="PS01201">
    <property type="entry name" value="TUB_2"/>
    <property type="match status" value="1"/>
</dbReference>
<evidence type="ECO:0000313" key="8">
    <source>
        <dbReference type="WBParaSite" id="Gr19_v10_g1104.t2"/>
    </source>
</evidence>
<dbReference type="GO" id="GO:0005929">
    <property type="term" value="C:cilium"/>
    <property type="evidence" value="ECO:0007669"/>
    <property type="project" value="TreeGrafter"/>
</dbReference>
<dbReference type="Proteomes" id="UP000887572">
    <property type="component" value="Unplaced"/>
</dbReference>
<comment type="subcellular location">
    <subcellularLocation>
        <location evidence="1">Cytoplasm</location>
    </subcellularLocation>
</comment>
<dbReference type="SUPFAM" id="SSF54518">
    <property type="entry name" value="Tubby C-terminal domain-like"/>
    <property type="match status" value="1"/>
</dbReference>
<comment type="similarity">
    <text evidence="2 4">Belongs to the TUB family.</text>
</comment>
<dbReference type="InterPro" id="IPR018066">
    <property type="entry name" value="Tubby_C_CS"/>
</dbReference>
<name>A0A914GV17_GLORO</name>
<protein>
    <recommendedName>
        <fullName evidence="4">Tubby-like protein</fullName>
    </recommendedName>
</protein>
<accession>A0A914GV17</accession>
<dbReference type="PROSITE" id="PS01200">
    <property type="entry name" value="TUB_1"/>
    <property type="match status" value="1"/>
</dbReference>
<dbReference type="AlphaFoldDB" id="A0A914GV17"/>
<feature type="domain" description="Tubby C-terminal" evidence="6">
    <location>
        <begin position="378"/>
        <end position="572"/>
    </location>
</feature>
<evidence type="ECO:0000256" key="2">
    <source>
        <dbReference type="ARBA" id="ARBA00007129"/>
    </source>
</evidence>
<feature type="compositionally biased region" description="Polar residues" evidence="5">
    <location>
        <begin position="212"/>
        <end position="221"/>
    </location>
</feature>
<dbReference type="Gene3D" id="3.20.90.10">
    <property type="entry name" value="Tubby Protein, Chain A"/>
    <property type="match status" value="1"/>
</dbReference>
<proteinExistence type="inferred from homology"/>
<dbReference type="WBParaSite" id="Gr19_v10_g1104.t2">
    <property type="protein sequence ID" value="Gr19_v10_g1104.t2"/>
    <property type="gene ID" value="Gr19_v10_g1104"/>
</dbReference>
<feature type="region of interest" description="Disordered" evidence="5">
    <location>
        <begin position="212"/>
        <end position="233"/>
    </location>
</feature>
<evidence type="ECO:0000259" key="6">
    <source>
        <dbReference type="Pfam" id="PF01167"/>
    </source>
</evidence>
<dbReference type="PANTHER" id="PTHR16517">
    <property type="entry name" value="TUBBY-RELATED"/>
    <property type="match status" value="1"/>
</dbReference>
<dbReference type="PRINTS" id="PR01573">
    <property type="entry name" value="SUPERTUBBY"/>
</dbReference>
<dbReference type="InterPro" id="IPR025659">
    <property type="entry name" value="Tubby-like_C"/>
</dbReference>
<evidence type="ECO:0000256" key="3">
    <source>
        <dbReference type="ARBA" id="ARBA00022490"/>
    </source>
</evidence>
<dbReference type="InterPro" id="IPR000007">
    <property type="entry name" value="Tubby_C"/>
</dbReference>
<reference evidence="8" key="1">
    <citation type="submission" date="2022-11" db="UniProtKB">
        <authorList>
            <consortium name="WormBaseParasite"/>
        </authorList>
    </citation>
    <scope>IDENTIFICATION</scope>
</reference>